<protein>
    <recommendedName>
        <fullName evidence="3">DUF4252 domain-containing protein</fullName>
    </recommendedName>
</protein>
<keyword evidence="2" id="KW-1185">Reference proteome</keyword>
<accession>A0ABT3JKA8</accession>
<evidence type="ECO:0000313" key="1">
    <source>
        <dbReference type="EMBL" id="MCW4450936.1"/>
    </source>
</evidence>
<evidence type="ECO:0000313" key="2">
    <source>
        <dbReference type="Proteomes" id="UP001209107"/>
    </source>
</evidence>
<reference evidence="1 2" key="1">
    <citation type="submission" date="2022-10" db="EMBL/GenBank/DDBJ databases">
        <title>Kaistella sp. BT-6-1-3.</title>
        <authorList>
            <person name="Ai J."/>
            <person name="Deng Z."/>
        </authorList>
    </citation>
    <scope>NUCLEOTIDE SEQUENCE [LARGE SCALE GENOMIC DNA]</scope>
    <source>
        <strain evidence="1 2">BT6-1-3</strain>
    </source>
</reference>
<gene>
    <name evidence="1" type="ORF">OK344_01775</name>
</gene>
<organism evidence="1 2">
    <name type="scientific">Kaistella yananensis</name>
    <dbReference type="NCBI Taxonomy" id="2989820"/>
    <lineage>
        <taxon>Bacteria</taxon>
        <taxon>Pseudomonadati</taxon>
        <taxon>Bacteroidota</taxon>
        <taxon>Flavobacteriia</taxon>
        <taxon>Flavobacteriales</taxon>
        <taxon>Weeksellaceae</taxon>
        <taxon>Chryseobacterium group</taxon>
        <taxon>Kaistella</taxon>
    </lineage>
</organism>
<dbReference type="EMBL" id="JAPCHZ010000001">
    <property type="protein sequence ID" value="MCW4450936.1"/>
    <property type="molecule type" value="Genomic_DNA"/>
</dbReference>
<sequence>MKKIFLIALIFTTAVGIRAQYGSINAILDRLEEKRGVNKNLKDINIDDAKFVLIKDFEDHTERSFVIIKGNKATYVEMFDDKQTGETSSNVFSGDVVRSKHNIISLRADKLEGKQIALAITKTFLMTMQKKVLYLIDVNTKERWIAESAFNK</sequence>
<evidence type="ECO:0008006" key="3">
    <source>
        <dbReference type="Google" id="ProtNLM"/>
    </source>
</evidence>
<comment type="caution">
    <text evidence="1">The sequence shown here is derived from an EMBL/GenBank/DDBJ whole genome shotgun (WGS) entry which is preliminary data.</text>
</comment>
<name>A0ABT3JKA8_9FLAO</name>
<dbReference type="Proteomes" id="UP001209107">
    <property type="component" value="Unassembled WGS sequence"/>
</dbReference>
<proteinExistence type="predicted"/>